<dbReference type="EMBL" id="ML208864">
    <property type="protein sequence ID" value="TFK59925.1"/>
    <property type="molecule type" value="Genomic_DNA"/>
</dbReference>
<gene>
    <name evidence="1" type="ORF">BDN72DRAFT_850973</name>
</gene>
<dbReference type="Proteomes" id="UP000308600">
    <property type="component" value="Unassembled WGS sequence"/>
</dbReference>
<reference evidence="1 2" key="1">
    <citation type="journal article" date="2019" name="Nat. Ecol. Evol.">
        <title>Megaphylogeny resolves global patterns of mushroom evolution.</title>
        <authorList>
            <person name="Varga T."/>
            <person name="Krizsan K."/>
            <person name="Foldi C."/>
            <person name="Dima B."/>
            <person name="Sanchez-Garcia M."/>
            <person name="Sanchez-Ramirez S."/>
            <person name="Szollosi G.J."/>
            <person name="Szarkandi J.G."/>
            <person name="Papp V."/>
            <person name="Albert L."/>
            <person name="Andreopoulos W."/>
            <person name="Angelini C."/>
            <person name="Antonin V."/>
            <person name="Barry K.W."/>
            <person name="Bougher N.L."/>
            <person name="Buchanan P."/>
            <person name="Buyck B."/>
            <person name="Bense V."/>
            <person name="Catcheside P."/>
            <person name="Chovatia M."/>
            <person name="Cooper J."/>
            <person name="Damon W."/>
            <person name="Desjardin D."/>
            <person name="Finy P."/>
            <person name="Geml J."/>
            <person name="Haridas S."/>
            <person name="Hughes K."/>
            <person name="Justo A."/>
            <person name="Karasinski D."/>
            <person name="Kautmanova I."/>
            <person name="Kiss B."/>
            <person name="Kocsube S."/>
            <person name="Kotiranta H."/>
            <person name="LaButti K.M."/>
            <person name="Lechner B.E."/>
            <person name="Liimatainen K."/>
            <person name="Lipzen A."/>
            <person name="Lukacs Z."/>
            <person name="Mihaltcheva S."/>
            <person name="Morgado L.N."/>
            <person name="Niskanen T."/>
            <person name="Noordeloos M.E."/>
            <person name="Ohm R.A."/>
            <person name="Ortiz-Santana B."/>
            <person name="Ovrebo C."/>
            <person name="Racz N."/>
            <person name="Riley R."/>
            <person name="Savchenko A."/>
            <person name="Shiryaev A."/>
            <person name="Soop K."/>
            <person name="Spirin V."/>
            <person name="Szebenyi C."/>
            <person name="Tomsovsky M."/>
            <person name="Tulloss R.E."/>
            <person name="Uehling J."/>
            <person name="Grigoriev I.V."/>
            <person name="Vagvolgyi C."/>
            <person name="Papp T."/>
            <person name="Martin F.M."/>
            <person name="Miettinen O."/>
            <person name="Hibbett D.S."/>
            <person name="Nagy L.G."/>
        </authorList>
    </citation>
    <scope>NUCLEOTIDE SEQUENCE [LARGE SCALE GENOMIC DNA]</scope>
    <source>
        <strain evidence="1 2">NL-1719</strain>
    </source>
</reference>
<accession>A0ACD3A2L2</accession>
<protein>
    <submittedName>
        <fullName evidence="1">Uncharacterized protein</fullName>
    </submittedName>
</protein>
<proteinExistence type="predicted"/>
<organism evidence="1 2">
    <name type="scientific">Pluteus cervinus</name>
    <dbReference type="NCBI Taxonomy" id="181527"/>
    <lineage>
        <taxon>Eukaryota</taxon>
        <taxon>Fungi</taxon>
        <taxon>Dikarya</taxon>
        <taxon>Basidiomycota</taxon>
        <taxon>Agaricomycotina</taxon>
        <taxon>Agaricomycetes</taxon>
        <taxon>Agaricomycetidae</taxon>
        <taxon>Agaricales</taxon>
        <taxon>Pluteineae</taxon>
        <taxon>Pluteaceae</taxon>
        <taxon>Pluteus</taxon>
    </lineage>
</organism>
<keyword evidence="2" id="KW-1185">Reference proteome</keyword>
<evidence type="ECO:0000313" key="2">
    <source>
        <dbReference type="Proteomes" id="UP000308600"/>
    </source>
</evidence>
<sequence>MVLVRISSAWRFARRPAWTSLGVLAKFRGSEAPWVSWSRTASFILQLSSNEIPDMATIARIDDSLLGLNFVFEGRGSAPMVVGHPRSTCIDV</sequence>
<evidence type="ECO:0000313" key="1">
    <source>
        <dbReference type="EMBL" id="TFK59925.1"/>
    </source>
</evidence>
<name>A0ACD3A2L2_9AGAR</name>